<organism evidence="3 4">
    <name type="scientific">Diploscapter pachys</name>
    <dbReference type="NCBI Taxonomy" id="2018661"/>
    <lineage>
        <taxon>Eukaryota</taxon>
        <taxon>Metazoa</taxon>
        <taxon>Ecdysozoa</taxon>
        <taxon>Nematoda</taxon>
        <taxon>Chromadorea</taxon>
        <taxon>Rhabditida</taxon>
        <taxon>Rhabditina</taxon>
        <taxon>Rhabditomorpha</taxon>
        <taxon>Rhabditoidea</taxon>
        <taxon>Rhabditidae</taxon>
        <taxon>Diploscapter</taxon>
    </lineage>
</organism>
<keyword evidence="4" id="KW-1185">Reference proteome</keyword>
<feature type="signal peptide" evidence="2">
    <location>
        <begin position="1"/>
        <end position="21"/>
    </location>
</feature>
<reference evidence="3 4" key="1">
    <citation type="journal article" date="2017" name="Curr. Biol.">
        <title>Genome architecture and evolution of a unichromosomal asexual nematode.</title>
        <authorList>
            <person name="Fradin H."/>
            <person name="Zegar C."/>
            <person name="Gutwein M."/>
            <person name="Lucas J."/>
            <person name="Kovtun M."/>
            <person name="Corcoran D."/>
            <person name="Baugh L.R."/>
            <person name="Kiontke K."/>
            <person name="Gunsalus K."/>
            <person name="Fitch D.H."/>
            <person name="Piano F."/>
        </authorList>
    </citation>
    <scope>NUCLEOTIDE SEQUENCE [LARGE SCALE GENOMIC DNA]</scope>
    <source>
        <strain evidence="3">PF1309</strain>
    </source>
</reference>
<dbReference type="EMBL" id="LIAE01006846">
    <property type="protein sequence ID" value="PAV84484.1"/>
    <property type="molecule type" value="Genomic_DNA"/>
</dbReference>
<keyword evidence="2" id="KW-0732">Signal</keyword>
<name>A0A2A2LE98_9BILA</name>
<evidence type="ECO:0000313" key="3">
    <source>
        <dbReference type="EMBL" id="PAV84484.1"/>
    </source>
</evidence>
<proteinExistence type="predicted"/>
<dbReference type="AlphaFoldDB" id="A0A2A2LE98"/>
<accession>A0A2A2LE98</accession>
<feature type="transmembrane region" description="Helical" evidence="1">
    <location>
        <begin position="133"/>
        <end position="153"/>
    </location>
</feature>
<evidence type="ECO:0008006" key="5">
    <source>
        <dbReference type="Google" id="ProtNLM"/>
    </source>
</evidence>
<sequence length="154" mass="17282">MQKMFTAALVALSIALSSCMPADLKPQQADDNCGAVDVKRTWLYLTTGTDADVGCEICLDLVLIAETYSECEEAVIEHHCENYCKEKTANKAAQMACVAMIDDVMHEVSIQICIIYREWDGISIPVLVILCRSYNFCSNFLFNLTIVLLLYYFL</sequence>
<evidence type="ECO:0000256" key="1">
    <source>
        <dbReference type="SAM" id="Phobius"/>
    </source>
</evidence>
<dbReference type="Proteomes" id="UP000218231">
    <property type="component" value="Unassembled WGS sequence"/>
</dbReference>
<comment type="caution">
    <text evidence="3">The sequence shown here is derived from an EMBL/GenBank/DDBJ whole genome shotgun (WGS) entry which is preliminary data.</text>
</comment>
<keyword evidence="1" id="KW-0812">Transmembrane</keyword>
<dbReference type="OrthoDB" id="5773819at2759"/>
<feature type="chain" id="PRO_5012449130" description="Saposin B-type domain-containing protein" evidence="2">
    <location>
        <begin position="22"/>
        <end position="154"/>
    </location>
</feature>
<evidence type="ECO:0000256" key="2">
    <source>
        <dbReference type="SAM" id="SignalP"/>
    </source>
</evidence>
<dbReference type="PROSITE" id="PS51257">
    <property type="entry name" value="PROKAR_LIPOPROTEIN"/>
    <property type="match status" value="1"/>
</dbReference>
<keyword evidence="1" id="KW-1133">Transmembrane helix</keyword>
<keyword evidence="1" id="KW-0472">Membrane</keyword>
<gene>
    <name evidence="3" type="ORF">WR25_18291</name>
</gene>
<evidence type="ECO:0000313" key="4">
    <source>
        <dbReference type="Proteomes" id="UP000218231"/>
    </source>
</evidence>
<protein>
    <recommendedName>
        <fullName evidence="5">Saposin B-type domain-containing protein</fullName>
    </recommendedName>
</protein>